<organism evidence="3 4">
    <name type="scientific">Castellaniella hirudinis</name>
    <dbReference type="NCBI Taxonomy" id="1144617"/>
    <lineage>
        <taxon>Bacteria</taxon>
        <taxon>Pseudomonadati</taxon>
        <taxon>Pseudomonadota</taxon>
        <taxon>Betaproteobacteria</taxon>
        <taxon>Burkholderiales</taxon>
        <taxon>Alcaligenaceae</taxon>
        <taxon>Castellaniella</taxon>
    </lineage>
</organism>
<proteinExistence type="predicted"/>
<comment type="caution">
    <text evidence="3">The sequence shown here is derived from an EMBL/GenBank/DDBJ whole genome shotgun (WGS) entry which is preliminary data.</text>
</comment>
<protein>
    <submittedName>
        <fullName evidence="3">TRAP transporter substrate-binding protein</fullName>
    </submittedName>
</protein>
<evidence type="ECO:0000313" key="3">
    <source>
        <dbReference type="EMBL" id="MFC4298063.1"/>
    </source>
</evidence>
<dbReference type="InterPro" id="IPR004682">
    <property type="entry name" value="TRAP_DctP"/>
</dbReference>
<feature type="signal peptide" evidence="2">
    <location>
        <begin position="1"/>
        <end position="26"/>
    </location>
</feature>
<dbReference type="CDD" id="cd13603">
    <property type="entry name" value="PBP2_TRAP_Siap_TeaA_like"/>
    <property type="match status" value="1"/>
</dbReference>
<reference evidence="4" key="1">
    <citation type="journal article" date="2019" name="Int. J. Syst. Evol. Microbiol.">
        <title>The Global Catalogue of Microorganisms (GCM) 10K type strain sequencing project: providing services to taxonomists for standard genome sequencing and annotation.</title>
        <authorList>
            <consortium name="The Broad Institute Genomics Platform"/>
            <consortium name="The Broad Institute Genome Sequencing Center for Infectious Disease"/>
            <person name="Wu L."/>
            <person name="Ma J."/>
        </authorList>
    </citation>
    <scope>NUCLEOTIDE SEQUENCE [LARGE SCALE GENOMIC DNA]</scope>
    <source>
        <strain evidence="4">CGMCC 1.19029</strain>
    </source>
</reference>
<accession>A0ABV8RXT0</accession>
<dbReference type="PIRSF" id="PIRSF006470">
    <property type="entry name" value="DctB"/>
    <property type="match status" value="1"/>
</dbReference>
<sequence length="327" mass="35663">MKYPNLAKSMLCGIALALAASLPAQALELTAGHVNPPGEPCYEAFNLLQKKLAAGSTGLTLKIFPQSQIGDEKDAIEQVKMGALTMTCVASANLSAFAPIVGVFDIPFLFRDGVTHPWLVADGPIGKDISNRIEQQSGLHVLSWWSAGVRHVFSSKTPIKTPADMKNMKIRVIGSPVYIDTFTALGAKPTPMPYGEVYTSLATHTIDAAENDSSGYRNMKFYEQAPQLSLTGHFFLMKPVVANPATLAKLSPEQRKELDAAMAEATAYQRKLFAENFDADIEWLKTNGKVTVTVPDRAAFEQAVKPVQEKYAKQYGVELVEAIRNTR</sequence>
<evidence type="ECO:0000256" key="1">
    <source>
        <dbReference type="ARBA" id="ARBA00022729"/>
    </source>
</evidence>
<evidence type="ECO:0000313" key="4">
    <source>
        <dbReference type="Proteomes" id="UP001595756"/>
    </source>
</evidence>
<dbReference type="NCBIfam" id="NF037995">
    <property type="entry name" value="TRAP_S1"/>
    <property type="match status" value="1"/>
</dbReference>
<dbReference type="Gene3D" id="3.40.190.170">
    <property type="entry name" value="Bacterial extracellular solute-binding protein, family 7"/>
    <property type="match status" value="1"/>
</dbReference>
<keyword evidence="1 2" id="KW-0732">Signal</keyword>
<keyword evidence="4" id="KW-1185">Reference proteome</keyword>
<dbReference type="PANTHER" id="PTHR33376">
    <property type="match status" value="1"/>
</dbReference>
<dbReference type="InterPro" id="IPR018389">
    <property type="entry name" value="DctP_fam"/>
</dbReference>
<dbReference type="Pfam" id="PF03480">
    <property type="entry name" value="DctP"/>
    <property type="match status" value="1"/>
</dbReference>
<dbReference type="SUPFAM" id="SSF53850">
    <property type="entry name" value="Periplasmic binding protein-like II"/>
    <property type="match status" value="1"/>
</dbReference>
<name>A0ABV8RXT0_9BURK</name>
<dbReference type="PANTHER" id="PTHR33376:SF2">
    <property type="entry name" value="DICARBOXYLATE-BINDING PERIPLASMIC PROTEIN"/>
    <property type="match status" value="1"/>
</dbReference>
<dbReference type="RefSeq" id="WP_376812627.1">
    <property type="nucleotide sequence ID" value="NZ_JBHSDY010000005.1"/>
</dbReference>
<dbReference type="InterPro" id="IPR038404">
    <property type="entry name" value="TRAP_DctP_sf"/>
</dbReference>
<gene>
    <name evidence="3" type="ORF">ACFO0J_08420</name>
</gene>
<feature type="chain" id="PRO_5047185275" evidence="2">
    <location>
        <begin position="27"/>
        <end position="327"/>
    </location>
</feature>
<dbReference type="Proteomes" id="UP001595756">
    <property type="component" value="Unassembled WGS sequence"/>
</dbReference>
<dbReference type="EMBL" id="JBHSDY010000005">
    <property type="protein sequence ID" value="MFC4298063.1"/>
    <property type="molecule type" value="Genomic_DNA"/>
</dbReference>
<evidence type="ECO:0000256" key="2">
    <source>
        <dbReference type="SAM" id="SignalP"/>
    </source>
</evidence>
<dbReference type="NCBIfam" id="TIGR00787">
    <property type="entry name" value="dctP"/>
    <property type="match status" value="1"/>
</dbReference>